<evidence type="ECO:0008006" key="5">
    <source>
        <dbReference type="Google" id="ProtNLM"/>
    </source>
</evidence>
<evidence type="ECO:0000313" key="4">
    <source>
        <dbReference type="Proteomes" id="UP000070501"/>
    </source>
</evidence>
<proteinExistence type="predicted"/>
<evidence type="ECO:0000256" key="2">
    <source>
        <dbReference type="SAM" id="SignalP"/>
    </source>
</evidence>
<dbReference type="AlphaFoldDB" id="A0A136J4Y5"/>
<keyword evidence="2" id="KW-0732">Signal</keyword>
<feature type="compositionally biased region" description="Basic and acidic residues" evidence="1">
    <location>
        <begin position="107"/>
        <end position="118"/>
    </location>
</feature>
<evidence type="ECO:0000313" key="3">
    <source>
        <dbReference type="EMBL" id="KXJ92257.1"/>
    </source>
</evidence>
<dbReference type="Proteomes" id="UP000070501">
    <property type="component" value="Unassembled WGS sequence"/>
</dbReference>
<organism evidence="3 4">
    <name type="scientific">Microdochium bolleyi</name>
    <dbReference type="NCBI Taxonomy" id="196109"/>
    <lineage>
        <taxon>Eukaryota</taxon>
        <taxon>Fungi</taxon>
        <taxon>Dikarya</taxon>
        <taxon>Ascomycota</taxon>
        <taxon>Pezizomycotina</taxon>
        <taxon>Sordariomycetes</taxon>
        <taxon>Xylariomycetidae</taxon>
        <taxon>Xylariales</taxon>
        <taxon>Microdochiaceae</taxon>
        <taxon>Microdochium</taxon>
    </lineage>
</organism>
<dbReference type="InParanoid" id="A0A136J4Y5"/>
<accession>A0A136J4Y5</accession>
<sequence>MAWGLSATCTCALIIIAGALIEVTCDTDRARGTASASMRHPSGGVYHPTDTRVKVRCSALRTGNLDGISSSSSRTLAQRADSHRCLALELDGVMPCSPRPQRRQRKDKTQEKKKEKNNLRGPPPQRRIARPRRARAACRAHPQPRRDESPAQPRGTVACPADTLHRMARL</sequence>
<feature type="chain" id="PRO_5007293478" description="Secreted protein" evidence="2">
    <location>
        <begin position="20"/>
        <end position="170"/>
    </location>
</feature>
<keyword evidence="4" id="KW-1185">Reference proteome</keyword>
<gene>
    <name evidence="3" type="ORF">Micbo1qcDRAFT_224444</name>
</gene>
<protein>
    <recommendedName>
        <fullName evidence="5">Secreted protein</fullName>
    </recommendedName>
</protein>
<name>A0A136J4Y5_9PEZI</name>
<feature type="signal peptide" evidence="2">
    <location>
        <begin position="1"/>
        <end position="19"/>
    </location>
</feature>
<feature type="compositionally biased region" description="Basic residues" evidence="1">
    <location>
        <begin position="127"/>
        <end position="138"/>
    </location>
</feature>
<evidence type="ECO:0000256" key="1">
    <source>
        <dbReference type="SAM" id="MobiDB-lite"/>
    </source>
</evidence>
<feature type="region of interest" description="Disordered" evidence="1">
    <location>
        <begin position="93"/>
        <end position="170"/>
    </location>
</feature>
<reference evidence="4" key="1">
    <citation type="submission" date="2016-02" db="EMBL/GenBank/DDBJ databases">
        <title>Draft genome sequence of Microdochium bolleyi, a fungal endophyte of beachgrass.</title>
        <authorList>
            <consortium name="DOE Joint Genome Institute"/>
            <person name="David A.S."/>
            <person name="May G."/>
            <person name="Haridas S."/>
            <person name="Lim J."/>
            <person name="Wang M."/>
            <person name="Labutti K."/>
            <person name="Lipzen A."/>
            <person name="Barry K."/>
            <person name="Grigoriev I.V."/>
        </authorList>
    </citation>
    <scope>NUCLEOTIDE SEQUENCE [LARGE SCALE GENOMIC DNA]</scope>
    <source>
        <strain evidence="4">J235TASD1</strain>
    </source>
</reference>
<dbReference type="EMBL" id="KQ964249">
    <property type="protein sequence ID" value="KXJ92257.1"/>
    <property type="molecule type" value="Genomic_DNA"/>
</dbReference>